<dbReference type="AlphaFoldDB" id="A0AAE0DP11"/>
<dbReference type="InterPro" id="IPR000719">
    <property type="entry name" value="Prot_kinase_dom"/>
</dbReference>
<evidence type="ECO:0000313" key="4">
    <source>
        <dbReference type="Proteomes" id="UP001276659"/>
    </source>
</evidence>
<comment type="caution">
    <text evidence="3">The sequence shown here is derived from an EMBL/GenBank/DDBJ whole genome shotgun (WGS) entry which is preliminary data.</text>
</comment>
<evidence type="ECO:0000313" key="3">
    <source>
        <dbReference type="EMBL" id="KAK3176982.1"/>
    </source>
</evidence>
<dbReference type="EMBL" id="JASNWA010000004">
    <property type="protein sequence ID" value="KAK3176982.1"/>
    <property type="molecule type" value="Genomic_DNA"/>
</dbReference>
<dbReference type="Pfam" id="PF24476">
    <property type="entry name" value="DUF7580"/>
    <property type="match status" value="1"/>
</dbReference>
<evidence type="ECO:0000259" key="2">
    <source>
        <dbReference type="PROSITE" id="PS50011"/>
    </source>
</evidence>
<dbReference type="SUPFAM" id="SSF56112">
    <property type="entry name" value="Protein kinase-like (PK-like)"/>
    <property type="match status" value="1"/>
</dbReference>
<dbReference type="Gene3D" id="1.10.510.10">
    <property type="entry name" value="Transferase(Phosphotransferase) domain 1"/>
    <property type="match status" value="1"/>
</dbReference>
<dbReference type="GO" id="GO:0004672">
    <property type="term" value="F:protein kinase activity"/>
    <property type="evidence" value="ECO:0007669"/>
    <property type="project" value="InterPro"/>
</dbReference>
<feature type="compositionally biased region" description="Polar residues" evidence="1">
    <location>
        <begin position="230"/>
        <end position="240"/>
    </location>
</feature>
<protein>
    <recommendedName>
        <fullName evidence="2">Protein kinase domain-containing protein</fullName>
    </recommendedName>
</protein>
<organism evidence="3 4">
    <name type="scientific">Lepraria neglecta</name>
    <dbReference type="NCBI Taxonomy" id="209136"/>
    <lineage>
        <taxon>Eukaryota</taxon>
        <taxon>Fungi</taxon>
        <taxon>Dikarya</taxon>
        <taxon>Ascomycota</taxon>
        <taxon>Pezizomycotina</taxon>
        <taxon>Lecanoromycetes</taxon>
        <taxon>OSLEUM clade</taxon>
        <taxon>Lecanoromycetidae</taxon>
        <taxon>Lecanorales</taxon>
        <taxon>Lecanorineae</taxon>
        <taxon>Stereocaulaceae</taxon>
        <taxon>Lepraria</taxon>
    </lineage>
</organism>
<reference evidence="3" key="1">
    <citation type="submission" date="2022-11" db="EMBL/GenBank/DDBJ databases">
        <title>Chromosomal genome sequence assembly and mating type (MAT) locus characterization of the leprose asexual lichenized fungus Lepraria neglecta (Nyl.) Erichsen.</title>
        <authorList>
            <person name="Allen J.L."/>
            <person name="Pfeffer B."/>
        </authorList>
    </citation>
    <scope>NUCLEOTIDE SEQUENCE</scope>
    <source>
        <strain evidence="3">Allen 5258</strain>
    </source>
</reference>
<sequence length="574" mass="66335">MDPISFSIGLVSGVIQIYSAVATAYDTYIQVVEFPTAYQELRMGLMIERYRIDLWRRHVLAEYEIEQGNLPTHDIGLWKLFETIFTKMLEAFQENHQMMENYGAHNGIIRQEGLSESELLESMSIATKSPPKHGFMELPKTLKFVFREKKRMEQLLQQLCQWNDSLDKMTSRLDQESSRRRLRAHFSTSNTTELHNLRAAAALLKHQDIEHMASARTVIEHGKYGDPFDRSQSQSPDNLPSTPPPEYRLEMDELEWQDIPYKTDRPRAMATWRGESVIVDWRSCHDDSWRREHPAAFRRRTENLTKILNTDLRSLNLSVLHCIGYLDKNSNVTGYAFRLPPGAEPGQNPVTLHHLLCNVRKADDIPDLGERFQLAKALVSTVFEIHNLGWLHKNIQPKNILFWPKPNSRGETDISKPYLMGFDISRPNQPGEFSEKPPSRPEDDLYRHPSYKGANPHSFQPSFDMYSLGVVLYEIGFWRRVTVASQAAPRTSERPPIPTYNSDPQYIDTLVKSGSVSEMKRFMGSKYRDAVIACLKREFDDVWEKQEGDRQKQLQTYLDQVQNKIVDAIAVCSA</sequence>
<feature type="region of interest" description="Disordered" evidence="1">
    <location>
        <begin position="427"/>
        <end position="453"/>
    </location>
</feature>
<dbReference type="InterPro" id="IPR056002">
    <property type="entry name" value="DUF7580"/>
</dbReference>
<feature type="domain" description="Protein kinase" evidence="2">
    <location>
        <begin position="213"/>
        <end position="558"/>
    </location>
</feature>
<keyword evidence="4" id="KW-1185">Reference proteome</keyword>
<dbReference type="GO" id="GO:0005524">
    <property type="term" value="F:ATP binding"/>
    <property type="evidence" value="ECO:0007669"/>
    <property type="project" value="InterPro"/>
</dbReference>
<name>A0AAE0DP11_9LECA</name>
<dbReference type="InterPro" id="IPR029498">
    <property type="entry name" value="HeLo_dom"/>
</dbReference>
<dbReference type="Pfam" id="PF14479">
    <property type="entry name" value="HeLo"/>
    <property type="match status" value="1"/>
</dbReference>
<dbReference type="InterPro" id="IPR038305">
    <property type="entry name" value="HeLo_sf"/>
</dbReference>
<dbReference type="Gene3D" id="1.20.120.1020">
    <property type="entry name" value="Prion-inhibition and propagation, HeLo domain"/>
    <property type="match status" value="1"/>
</dbReference>
<dbReference type="InterPro" id="IPR011009">
    <property type="entry name" value="Kinase-like_dom_sf"/>
</dbReference>
<evidence type="ECO:0000256" key="1">
    <source>
        <dbReference type="SAM" id="MobiDB-lite"/>
    </source>
</evidence>
<dbReference type="PROSITE" id="PS50011">
    <property type="entry name" value="PROTEIN_KINASE_DOM"/>
    <property type="match status" value="1"/>
</dbReference>
<proteinExistence type="predicted"/>
<dbReference type="PANTHER" id="PTHR37542:SF1">
    <property type="entry name" value="PRION-INHIBITION AND PROPAGATION HELO DOMAIN-CONTAINING PROTEIN"/>
    <property type="match status" value="1"/>
</dbReference>
<feature type="region of interest" description="Disordered" evidence="1">
    <location>
        <begin position="223"/>
        <end position="246"/>
    </location>
</feature>
<accession>A0AAE0DP11</accession>
<feature type="compositionally biased region" description="Basic and acidic residues" evidence="1">
    <location>
        <begin position="433"/>
        <end position="447"/>
    </location>
</feature>
<gene>
    <name evidence="3" type="ORF">OEA41_008308</name>
</gene>
<dbReference type="PANTHER" id="PTHR37542">
    <property type="entry name" value="HELO DOMAIN-CONTAINING PROTEIN-RELATED"/>
    <property type="match status" value="1"/>
</dbReference>
<dbReference type="Proteomes" id="UP001276659">
    <property type="component" value="Unassembled WGS sequence"/>
</dbReference>